<dbReference type="InterPro" id="IPR002586">
    <property type="entry name" value="CobQ/CobB/MinD/ParA_Nub-bd_dom"/>
</dbReference>
<dbReference type="InterPro" id="IPR027417">
    <property type="entry name" value="P-loop_NTPase"/>
</dbReference>
<accession>A0A317T9L0</accession>
<feature type="domain" description="CobB/CobQ-like glutamine amidotransferase" evidence="10">
    <location>
        <begin position="249"/>
        <end position="432"/>
    </location>
</feature>
<keyword evidence="3 8" id="KW-0436">Ligase</keyword>
<comment type="cofactor">
    <cofactor evidence="1 8">
        <name>Mg(2+)</name>
        <dbReference type="ChEBI" id="CHEBI:18420"/>
    </cofactor>
</comment>
<dbReference type="Gene3D" id="3.40.50.300">
    <property type="entry name" value="P-loop containing nucleotide triphosphate hydrolases"/>
    <property type="match status" value="1"/>
</dbReference>
<dbReference type="InterPro" id="IPR011698">
    <property type="entry name" value="GATase_3"/>
</dbReference>
<dbReference type="Pfam" id="PF01656">
    <property type="entry name" value="CbiA"/>
    <property type="match status" value="1"/>
</dbReference>
<dbReference type="RefSeq" id="WP_110022145.1">
    <property type="nucleotide sequence ID" value="NZ_PDNZ01000001.1"/>
</dbReference>
<dbReference type="PANTHER" id="PTHR43873:SF1">
    <property type="entry name" value="COBYRINATE A,C-DIAMIDE SYNTHASE"/>
    <property type="match status" value="1"/>
</dbReference>
<feature type="site" description="Increases nucleophilicity of active site Cys" evidence="8">
    <location>
        <position position="428"/>
    </location>
</feature>
<comment type="similarity">
    <text evidence="8">Belongs to the CobB/CbiA family.</text>
</comment>
<keyword evidence="7 8" id="KW-0315">Glutamine amidotransferase</keyword>
<feature type="active site" description="Nucleophile" evidence="8">
    <location>
        <position position="329"/>
    </location>
</feature>
<dbReference type="Gene3D" id="3.40.50.880">
    <property type="match status" value="1"/>
</dbReference>
<dbReference type="SUPFAM" id="SSF52317">
    <property type="entry name" value="Class I glutamine amidotransferase-like"/>
    <property type="match status" value="1"/>
</dbReference>
<dbReference type="CDD" id="cd03130">
    <property type="entry name" value="GATase1_CobB"/>
    <property type="match status" value="1"/>
</dbReference>
<evidence type="ECO:0000256" key="6">
    <source>
        <dbReference type="ARBA" id="ARBA00022842"/>
    </source>
</evidence>
<evidence type="ECO:0000259" key="9">
    <source>
        <dbReference type="Pfam" id="PF01656"/>
    </source>
</evidence>
<evidence type="ECO:0000256" key="4">
    <source>
        <dbReference type="ARBA" id="ARBA00022741"/>
    </source>
</evidence>
<evidence type="ECO:0000256" key="7">
    <source>
        <dbReference type="ARBA" id="ARBA00022962"/>
    </source>
</evidence>
<dbReference type="HAMAP" id="MF_00027">
    <property type="entry name" value="CobB_CbiA"/>
    <property type="match status" value="1"/>
</dbReference>
<organism evidence="11 12">
    <name type="scientific">Prosthecochloris marina</name>
    <dbReference type="NCBI Taxonomy" id="2017681"/>
    <lineage>
        <taxon>Bacteria</taxon>
        <taxon>Pseudomonadati</taxon>
        <taxon>Chlorobiota</taxon>
        <taxon>Chlorobiia</taxon>
        <taxon>Chlorobiales</taxon>
        <taxon>Chlorobiaceae</taxon>
        <taxon>Prosthecochloris</taxon>
    </lineage>
</organism>
<dbReference type="AlphaFoldDB" id="A0A317T9L0"/>
<evidence type="ECO:0000313" key="12">
    <source>
        <dbReference type="Proteomes" id="UP000246278"/>
    </source>
</evidence>
<evidence type="ECO:0000256" key="5">
    <source>
        <dbReference type="ARBA" id="ARBA00022840"/>
    </source>
</evidence>
<reference evidence="12" key="1">
    <citation type="submission" date="2017-10" db="EMBL/GenBank/DDBJ databases">
        <authorList>
            <person name="Gaisin V.A."/>
            <person name="Rysina M.S."/>
            <person name="Grouzdev D.S."/>
        </authorList>
    </citation>
    <scope>NUCLEOTIDE SEQUENCE [LARGE SCALE GENOMIC DNA]</scope>
    <source>
        <strain evidence="12">V1</strain>
    </source>
</reference>
<keyword evidence="5 8" id="KW-0067">ATP-binding</keyword>
<dbReference type="InterPro" id="IPR029062">
    <property type="entry name" value="Class_I_gatase-like"/>
</dbReference>
<dbReference type="CDD" id="cd05388">
    <property type="entry name" value="CobB_N"/>
    <property type="match status" value="1"/>
</dbReference>
<comment type="function">
    <text evidence="8">Catalyzes the ATP-dependent amidation of the two carboxylate groups at positions a and c of cobyrinate, using either L-glutamine or ammonia as the nitrogen source.</text>
</comment>
<name>A0A317T9L0_9CHLB</name>
<gene>
    <name evidence="8" type="primary">cbiA</name>
    <name evidence="11" type="ORF">CR164_01535</name>
</gene>
<keyword evidence="6 8" id="KW-0460">Magnesium</keyword>
<dbReference type="NCBIfam" id="NF002204">
    <property type="entry name" value="PRK01077.1"/>
    <property type="match status" value="1"/>
</dbReference>
<comment type="pathway">
    <text evidence="8">Cofactor biosynthesis; adenosylcobalamin biosynthesis; cob(II)yrinate a,c-diamide from sirohydrochlorin (anaerobic route): step 10/10.</text>
</comment>
<feature type="domain" description="CobQ/CobB/MinD/ParA nucleotide binding" evidence="9">
    <location>
        <begin position="11"/>
        <end position="188"/>
    </location>
</feature>
<comment type="domain">
    <text evidence="8">Comprises of two domains. The C-terminal domain contains the binding site for glutamine and catalyzes the hydrolysis of this substrate to glutamate and ammonia. The N-terminal domain is anticipated to bind ATP and cobyrinate and catalyzes the ultimate synthesis of the diamide product. The ammonia produced via the glutaminase domain is probably translocated to the adjacent domain via a molecular tunnel, where it reacts with an activated intermediate.</text>
</comment>
<proteinExistence type="inferred from homology"/>
<dbReference type="UniPathway" id="UPA00148">
    <property type="reaction ID" value="UER00231"/>
</dbReference>
<dbReference type="Pfam" id="PF07685">
    <property type="entry name" value="GATase_3"/>
    <property type="match status" value="1"/>
</dbReference>
<dbReference type="OrthoDB" id="9764035at2"/>
<dbReference type="EC" id="6.3.5.11" evidence="8"/>
<dbReference type="PANTHER" id="PTHR43873">
    <property type="entry name" value="COBYRINATE A,C-DIAMIDE SYNTHASE"/>
    <property type="match status" value="1"/>
</dbReference>
<dbReference type="SUPFAM" id="SSF52540">
    <property type="entry name" value="P-loop containing nucleoside triphosphate hydrolases"/>
    <property type="match status" value="1"/>
</dbReference>
<evidence type="ECO:0000256" key="2">
    <source>
        <dbReference type="ARBA" id="ARBA00022573"/>
    </source>
</evidence>
<dbReference type="Proteomes" id="UP000246278">
    <property type="component" value="Unassembled WGS sequence"/>
</dbReference>
<dbReference type="GO" id="GO:0042242">
    <property type="term" value="F:cobyrinic acid a,c-diamide synthase activity"/>
    <property type="evidence" value="ECO:0007669"/>
    <property type="project" value="UniProtKB-UniRule"/>
</dbReference>
<dbReference type="InterPro" id="IPR004484">
    <property type="entry name" value="CbiA/CobB_synth"/>
</dbReference>
<comment type="miscellaneous">
    <text evidence="8">The a and c carboxylates of cobyrinate are activated for nucleophilic attack via formation of a phosphorylated intermediate by ATP. CbiA catalyzes first the amidation of the c-carboxylate, and then that of the a-carboxylate.</text>
</comment>
<evidence type="ECO:0000256" key="1">
    <source>
        <dbReference type="ARBA" id="ARBA00001946"/>
    </source>
</evidence>
<evidence type="ECO:0000256" key="3">
    <source>
        <dbReference type="ARBA" id="ARBA00022598"/>
    </source>
</evidence>
<sequence>MIKPAFLLGAPSSNTGKTTLTLALLRILARKGVDVQPFKCGPDYLDTYLHTLASRFDGRGRQGRNLDIFMASEDHVKGVFLQHCAEADAAVVEGVMGLFDGSVKSEGSSAAIAGMLGIPVVLIVDAKGVAYSVAPLLYGFKHFDPSLRLAGVIFNRVNRLSHYEFLKEACHDVGVEPLGYVPRDETMAVSDRYLGLNIAPDVDQESAIAAMADHVSKTVDVEKIVQLCSVEIPRPFPRSSCIGRGNAVIAVARDAAFNFVYAENLDILGQYGKLEFFSPLDDAILPHADMLYLSGGYPELYAKRLAENAGMRKQVKAFALRGGVTYAECGGMMYLGNSITGRDGVNHEMCGALDLETTMRDARLHLGYRKVDLSAAGYARELKGHEFHYSSLGGIGHLDNVAEIKTARGRVVDTAVFRVRNTFASYVHLYWGETPDFPGFLLDQAHVTGSSPENARD</sequence>
<dbReference type="PROSITE" id="PS51274">
    <property type="entry name" value="GATASE_COBBQ"/>
    <property type="match status" value="1"/>
</dbReference>
<keyword evidence="4 8" id="KW-0547">Nucleotide-binding</keyword>
<dbReference type="GO" id="GO:0009236">
    <property type="term" value="P:cobalamin biosynthetic process"/>
    <property type="evidence" value="ECO:0007669"/>
    <property type="project" value="UniProtKB-UniRule"/>
</dbReference>
<protein>
    <recommendedName>
        <fullName evidence="8">Cobyrinate a,c-diamide synthase</fullName>
        <ecNumber evidence="8">6.3.5.11</ecNumber>
    </recommendedName>
    <alternativeName>
        <fullName evidence="8">Cobyrinic acid a,c-diamide synthetase</fullName>
    </alternativeName>
</protein>
<evidence type="ECO:0000259" key="10">
    <source>
        <dbReference type="Pfam" id="PF07685"/>
    </source>
</evidence>
<comment type="catalytic activity">
    <reaction evidence="8">
        <text>cob(II)yrinate + 2 L-glutamine + 2 ATP + 2 H2O = cob(II)yrinate a,c diamide + 2 L-glutamate + 2 ADP + 2 phosphate + 2 H(+)</text>
        <dbReference type="Rhea" id="RHEA:26289"/>
        <dbReference type="ChEBI" id="CHEBI:15377"/>
        <dbReference type="ChEBI" id="CHEBI:15378"/>
        <dbReference type="ChEBI" id="CHEBI:29985"/>
        <dbReference type="ChEBI" id="CHEBI:30616"/>
        <dbReference type="ChEBI" id="CHEBI:43474"/>
        <dbReference type="ChEBI" id="CHEBI:58359"/>
        <dbReference type="ChEBI" id="CHEBI:58537"/>
        <dbReference type="ChEBI" id="CHEBI:58894"/>
        <dbReference type="ChEBI" id="CHEBI:456216"/>
        <dbReference type="EC" id="6.3.5.11"/>
    </reaction>
</comment>
<comment type="caution">
    <text evidence="11">The sequence shown here is derived from an EMBL/GenBank/DDBJ whole genome shotgun (WGS) entry which is preliminary data.</text>
</comment>
<dbReference type="EMBL" id="PDNZ01000001">
    <property type="protein sequence ID" value="PWW83265.1"/>
    <property type="molecule type" value="Genomic_DNA"/>
</dbReference>
<keyword evidence="2 8" id="KW-0169">Cobalamin biosynthesis</keyword>
<keyword evidence="12" id="KW-1185">Reference proteome</keyword>
<evidence type="ECO:0000313" key="11">
    <source>
        <dbReference type="EMBL" id="PWW83265.1"/>
    </source>
</evidence>
<dbReference type="GO" id="GO:0005524">
    <property type="term" value="F:ATP binding"/>
    <property type="evidence" value="ECO:0007669"/>
    <property type="project" value="UniProtKB-UniRule"/>
</dbReference>
<evidence type="ECO:0000256" key="8">
    <source>
        <dbReference type="HAMAP-Rule" id="MF_00027"/>
    </source>
</evidence>
<dbReference type="NCBIfam" id="TIGR00379">
    <property type="entry name" value="cobB"/>
    <property type="match status" value="1"/>
</dbReference>